<dbReference type="Proteomes" id="UP000059188">
    <property type="component" value="Unassembled WGS sequence"/>
</dbReference>
<gene>
    <name evidence="1" type="ORF">RSOLAG1IB_10947</name>
</gene>
<name>A0A0B7G4C8_THACB</name>
<organism evidence="1 2">
    <name type="scientific">Thanatephorus cucumeris (strain AG1-IB / isolate 7/3/14)</name>
    <name type="common">Lettuce bottom rot fungus</name>
    <name type="synonym">Rhizoctonia solani</name>
    <dbReference type="NCBI Taxonomy" id="1108050"/>
    <lineage>
        <taxon>Eukaryota</taxon>
        <taxon>Fungi</taxon>
        <taxon>Dikarya</taxon>
        <taxon>Basidiomycota</taxon>
        <taxon>Agaricomycotina</taxon>
        <taxon>Agaricomycetes</taxon>
        <taxon>Cantharellales</taxon>
        <taxon>Ceratobasidiaceae</taxon>
        <taxon>Rhizoctonia</taxon>
        <taxon>Rhizoctonia solani AG-1</taxon>
    </lineage>
</organism>
<keyword evidence="2" id="KW-1185">Reference proteome</keyword>
<reference evidence="1 2" key="1">
    <citation type="submission" date="2014-11" db="EMBL/GenBank/DDBJ databases">
        <authorList>
            <person name="Wibberg Daniel"/>
        </authorList>
    </citation>
    <scope>NUCLEOTIDE SEQUENCE [LARGE SCALE GENOMIC DNA]</scope>
    <source>
        <strain evidence="1">Rhizoctonia solani AG1-IB 7/3/14</strain>
    </source>
</reference>
<dbReference type="AlphaFoldDB" id="A0A0B7G4C8"/>
<proteinExistence type="predicted"/>
<accession>A0A0B7G4C8</accession>
<protein>
    <submittedName>
        <fullName evidence="1">Uncharacterized protein</fullName>
    </submittedName>
</protein>
<evidence type="ECO:0000313" key="1">
    <source>
        <dbReference type="EMBL" id="CEL63964.1"/>
    </source>
</evidence>
<evidence type="ECO:0000313" key="2">
    <source>
        <dbReference type="Proteomes" id="UP000059188"/>
    </source>
</evidence>
<dbReference type="EMBL" id="LN679190">
    <property type="protein sequence ID" value="CEL63964.1"/>
    <property type="molecule type" value="Genomic_DNA"/>
</dbReference>
<sequence>MGRPLLSLDLQSTPLQKPDLLRSAQEWAERHGALPNLVKPPELHSIIKARSVVPGRAASSYISYGQIRNGLPLTSTGAQGLQTITCIWEPRSTMSNNQHPSLLLRCNCTYDQISGGDNT</sequence>